<feature type="region of interest" description="Disordered" evidence="1">
    <location>
        <begin position="168"/>
        <end position="194"/>
    </location>
</feature>
<dbReference type="InterPro" id="IPR015947">
    <property type="entry name" value="PUA-like_sf"/>
</dbReference>
<dbReference type="SMART" id="SM01022">
    <property type="entry name" value="ASCH"/>
    <property type="match status" value="1"/>
</dbReference>
<dbReference type="SUPFAM" id="SSF88697">
    <property type="entry name" value="PUA domain-like"/>
    <property type="match status" value="1"/>
</dbReference>
<dbReference type="Proteomes" id="UP000305778">
    <property type="component" value="Unassembled WGS sequence"/>
</dbReference>
<organism evidence="3 4">
    <name type="scientific">Actinacidiphila oryziradicis</name>
    <dbReference type="NCBI Taxonomy" id="2571141"/>
    <lineage>
        <taxon>Bacteria</taxon>
        <taxon>Bacillati</taxon>
        <taxon>Actinomycetota</taxon>
        <taxon>Actinomycetes</taxon>
        <taxon>Kitasatosporales</taxon>
        <taxon>Streptomycetaceae</taxon>
        <taxon>Actinacidiphila</taxon>
    </lineage>
</organism>
<comment type="caution">
    <text evidence="3">The sequence shown here is derived from an EMBL/GenBank/DDBJ whole genome shotgun (WGS) entry which is preliminary data.</text>
</comment>
<evidence type="ECO:0000259" key="2">
    <source>
        <dbReference type="SMART" id="SM01022"/>
    </source>
</evidence>
<proteinExistence type="predicted"/>
<dbReference type="Gene3D" id="2.30.130.30">
    <property type="entry name" value="Hypothetical protein"/>
    <property type="match status" value="1"/>
</dbReference>
<dbReference type="RefSeq" id="WP_136727995.1">
    <property type="nucleotide sequence ID" value="NZ_SUMC01000045.1"/>
</dbReference>
<dbReference type="OrthoDB" id="5522492at2"/>
<dbReference type="EMBL" id="SUMC01000045">
    <property type="protein sequence ID" value="TKA04904.1"/>
    <property type="molecule type" value="Genomic_DNA"/>
</dbReference>
<evidence type="ECO:0000313" key="3">
    <source>
        <dbReference type="EMBL" id="TKA04904.1"/>
    </source>
</evidence>
<gene>
    <name evidence="3" type="ORF">FCI23_34060</name>
</gene>
<name>A0A4U0S705_9ACTN</name>
<protein>
    <submittedName>
        <fullName evidence="3">ASCH domain-containing protein</fullName>
    </submittedName>
</protein>
<accession>A0A4U0S705</accession>
<sequence length="194" mass="21460">MNDNERALLLSLHPRFADSILDGTKTVEIRRQRVAVPVGTPVILYATSPVMALVGTAQVEHVQVARPAEVWATHTTRTALSRVEFDDYTDGARYASAVVLRNVEPLSQQVPLSHLRSAGDFHPPQSYRYLSMQDLRQLVTEHPMAPTLLRRIAPVSSASIAAVADVTHTQRRNRASTAAPQPVPARQHTRVRHA</sequence>
<evidence type="ECO:0000313" key="4">
    <source>
        <dbReference type="Proteomes" id="UP000305778"/>
    </source>
</evidence>
<dbReference type="InterPro" id="IPR007374">
    <property type="entry name" value="ASCH_domain"/>
</dbReference>
<dbReference type="AlphaFoldDB" id="A0A4U0S705"/>
<dbReference type="Pfam" id="PF04266">
    <property type="entry name" value="ASCH"/>
    <property type="match status" value="1"/>
</dbReference>
<reference evidence="3 4" key="1">
    <citation type="submission" date="2019-04" db="EMBL/GenBank/DDBJ databases">
        <title>Streptomyces oryziradicis sp. nov., a novel actinomycete isolated from rhizosphere soil of rice (Oryza sativa L.).</title>
        <authorList>
            <person name="Li C."/>
        </authorList>
    </citation>
    <scope>NUCLEOTIDE SEQUENCE [LARGE SCALE GENOMIC DNA]</scope>
    <source>
        <strain evidence="3 4">NEAU-C40</strain>
    </source>
</reference>
<keyword evidence="4" id="KW-1185">Reference proteome</keyword>
<evidence type="ECO:0000256" key="1">
    <source>
        <dbReference type="SAM" id="MobiDB-lite"/>
    </source>
</evidence>
<feature type="domain" description="ASCH" evidence="2">
    <location>
        <begin position="10"/>
        <end position="107"/>
    </location>
</feature>